<evidence type="ECO:0000256" key="2">
    <source>
        <dbReference type="ARBA" id="ARBA00022690"/>
    </source>
</evidence>
<dbReference type="Proteomes" id="UP001488805">
    <property type="component" value="Unassembled WGS sequence"/>
</dbReference>
<dbReference type="EMBL" id="JBCEZU010000329">
    <property type="protein sequence ID" value="KAK9520329.1"/>
    <property type="molecule type" value="Genomic_DNA"/>
</dbReference>
<keyword evidence="12" id="KW-1185">Reference proteome</keyword>
<feature type="chain" id="PRO_5043878302" description="BPTI/Kunitz inhibitor domain-containing protein" evidence="9">
    <location>
        <begin position="18"/>
        <end position="370"/>
    </location>
</feature>
<dbReference type="CDD" id="cd00109">
    <property type="entry name" value="Kunitz-type"/>
    <property type="match status" value="1"/>
</dbReference>
<dbReference type="GO" id="GO:0004867">
    <property type="term" value="F:serine-type endopeptidase inhibitor activity"/>
    <property type="evidence" value="ECO:0007669"/>
    <property type="project" value="UniProtKB-KW"/>
</dbReference>
<feature type="region of interest" description="Disordered" evidence="7">
    <location>
        <begin position="340"/>
        <end position="370"/>
    </location>
</feature>
<keyword evidence="6" id="KW-0325">Glycoprotein</keyword>
<keyword evidence="9" id="KW-0732">Signal</keyword>
<evidence type="ECO:0000256" key="3">
    <source>
        <dbReference type="ARBA" id="ARBA00022900"/>
    </source>
</evidence>
<keyword evidence="5" id="KW-1015">Disulfide bond</keyword>
<feature type="signal peptide" evidence="9">
    <location>
        <begin position="1"/>
        <end position="17"/>
    </location>
</feature>
<keyword evidence="4 8" id="KW-0472">Membrane</keyword>
<gene>
    <name evidence="11" type="ORF">VZT92_020223</name>
</gene>
<evidence type="ECO:0000256" key="1">
    <source>
        <dbReference type="ARBA" id="ARBA00004370"/>
    </source>
</evidence>
<dbReference type="Gene3D" id="4.10.410.10">
    <property type="entry name" value="Pancreatic trypsin inhibitor Kunitz domain"/>
    <property type="match status" value="2"/>
</dbReference>
<evidence type="ECO:0000256" key="7">
    <source>
        <dbReference type="SAM" id="MobiDB-lite"/>
    </source>
</evidence>
<keyword evidence="8" id="KW-1133">Transmembrane helix</keyword>
<evidence type="ECO:0000256" key="9">
    <source>
        <dbReference type="SAM" id="SignalP"/>
    </source>
</evidence>
<evidence type="ECO:0000256" key="8">
    <source>
        <dbReference type="SAM" id="Phobius"/>
    </source>
</evidence>
<proteinExistence type="predicted"/>
<dbReference type="SUPFAM" id="SSF57362">
    <property type="entry name" value="BPTI-like"/>
    <property type="match status" value="2"/>
</dbReference>
<dbReference type="FunFam" id="4.10.410.10:FF:000020">
    <property type="entry name" value="Collagen, type VI, alpha 3"/>
    <property type="match status" value="1"/>
</dbReference>
<reference evidence="11 12" key="1">
    <citation type="journal article" date="2024" name="Genome Biol. Evol.">
        <title>Chromosome-level genome assembly of the viviparous eelpout Zoarces viviparus.</title>
        <authorList>
            <person name="Fuhrmann N."/>
            <person name="Brasseur M.V."/>
            <person name="Bakowski C.E."/>
            <person name="Podsiadlowski L."/>
            <person name="Prost S."/>
            <person name="Krehenwinkel H."/>
            <person name="Mayer C."/>
        </authorList>
    </citation>
    <scope>NUCLEOTIDE SEQUENCE [LARGE SCALE GENOMIC DNA]</scope>
    <source>
        <strain evidence="11">NO-MEL_2022_Ind0_liver</strain>
    </source>
</reference>
<dbReference type="InterPro" id="IPR002223">
    <property type="entry name" value="Kunitz_BPTI"/>
</dbReference>
<dbReference type="FunFam" id="4.10.410.10:FF:000004">
    <property type="entry name" value="Tissue factor pathway inhibitor"/>
    <property type="match status" value="1"/>
</dbReference>
<dbReference type="PANTHER" id="PTHR47247:SF1">
    <property type="entry name" value="KUNITZ-TYPE PROTEASE INHIBITOR 2"/>
    <property type="match status" value="1"/>
</dbReference>
<dbReference type="PRINTS" id="PR00759">
    <property type="entry name" value="BASICPTASE"/>
</dbReference>
<dbReference type="PROSITE" id="PS50279">
    <property type="entry name" value="BPTI_KUNITZ_2"/>
    <property type="match status" value="2"/>
</dbReference>
<dbReference type="PROSITE" id="PS00280">
    <property type="entry name" value="BPTI_KUNITZ_1"/>
    <property type="match status" value="2"/>
</dbReference>
<comment type="caution">
    <text evidence="11">The sequence shown here is derived from an EMBL/GenBank/DDBJ whole genome shotgun (WGS) entry which is preliminary data.</text>
</comment>
<sequence length="370" mass="41220">MDRSSLLVCVLVCTGLALDCDWDPSIDPDQSLVHLNASMVTRDKISEVPDLEQCQAECCIDPDCDLALVRFPADGLPQCLRVNCLVQDQDVCVLEPGTQSKIYRKKGRREGGGKLQKDEDKLRVVPLNVPWKSLSSETENHVSQDAEPAATELTPVLDKEHCEAEPKVGPCRAAFQRWYYNSDKGGCETFIYGGCRGNKNNYVSEESCTVACTVRVLPSSKKVAADDEVSTEYKDDCVVTSDPGPCRAAFPMFYYDTKIDTCQSFIYGGCRGNQNRYSTMDECLNRCRRDGSFEHHGEGRDRWTAAVFLFITLAAISVLLLVSLVVITLRRHRLNRRPSSISDKEELLQDPDESSLESLAVPESPKLDEA</sequence>
<protein>
    <recommendedName>
        <fullName evidence="10">BPTI/Kunitz inhibitor domain-containing protein</fullName>
    </recommendedName>
</protein>
<accession>A0AAW1EF67</accession>
<dbReference type="InterPro" id="IPR036880">
    <property type="entry name" value="Kunitz_BPTI_sf"/>
</dbReference>
<dbReference type="GO" id="GO:0016020">
    <property type="term" value="C:membrane"/>
    <property type="evidence" value="ECO:0007669"/>
    <property type="project" value="UniProtKB-SubCell"/>
</dbReference>
<keyword evidence="2" id="KW-0646">Protease inhibitor</keyword>
<name>A0AAW1EF67_ZOAVI</name>
<dbReference type="Pfam" id="PF07502">
    <property type="entry name" value="MANEC"/>
    <property type="match status" value="1"/>
</dbReference>
<evidence type="ECO:0000256" key="4">
    <source>
        <dbReference type="ARBA" id="ARBA00023136"/>
    </source>
</evidence>
<keyword evidence="3" id="KW-0722">Serine protease inhibitor</keyword>
<evidence type="ECO:0000313" key="11">
    <source>
        <dbReference type="EMBL" id="KAK9520329.1"/>
    </source>
</evidence>
<evidence type="ECO:0000256" key="6">
    <source>
        <dbReference type="ARBA" id="ARBA00023180"/>
    </source>
</evidence>
<dbReference type="InterPro" id="IPR020901">
    <property type="entry name" value="Prtase_inh_Kunz-CS"/>
</dbReference>
<evidence type="ECO:0000256" key="5">
    <source>
        <dbReference type="ARBA" id="ARBA00023157"/>
    </source>
</evidence>
<dbReference type="PANTHER" id="PTHR47247">
    <property type="entry name" value="KUNITZ-TYPE PROTEASE INHIBITOR 2"/>
    <property type="match status" value="1"/>
</dbReference>
<feature type="domain" description="BPTI/Kunitz inhibitor" evidence="10">
    <location>
        <begin position="162"/>
        <end position="212"/>
    </location>
</feature>
<keyword evidence="8" id="KW-0812">Transmembrane</keyword>
<feature type="transmembrane region" description="Helical" evidence="8">
    <location>
        <begin position="303"/>
        <end position="329"/>
    </location>
</feature>
<feature type="domain" description="BPTI/Kunitz inhibitor" evidence="10">
    <location>
        <begin position="237"/>
        <end position="287"/>
    </location>
</feature>
<dbReference type="AlphaFoldDB" id="A0AAW1EF67"/>
<dbReference type="SMART" id="SM00131">
    <property type="entry name" value="KU"/>
    <property type="match status" value="2"/>
</dbReference>
<dbReference type="Pfam" id="PF00014">
    <property type="entry name" value="Kunitz_BPTI"/>
    <property type="match status" value="2"/>
</dbReference>
<dbReference type="InterPro" id="IPR013980">
    <property type="entry name" value="MANSC_dom"/>
</dbReference>
<organism evidence="11 12">
    <name type="scientific">Zoarces viviparus</name>
    <name type="common">Viviparous eelpout</name>
    <name type="synonym">Blennius viviparus</name>
    <dbReference type="NCBI Taxonomy" id="48416"/>
    <lineage>
        <taxon>Eukaryota</taxon>
        <taxon>Metazoa</taxon>
        <taxon>Chordata</taxon>
        <taxon>Craniata</taxon>
        <taxon>Vertebrata</taxon>
        <taxon>Euteleostomi</taxon>
        <taxon>Actinopterygii</taxon>
        <taxon>Neopterygii</taxon>
        <taxon>Teleostei</taxon>
        <taxon>Neoteleostei</taxon>
        <taxon>Acanthomorphata</taxon>
        <taxon>Eupercaria</taxon>
        <taxon>Perciformes</taxon>
        <taxon>Cottioidei</taxon>
        <taxon>Zoarcales</taxon>
        <taxon>Zoarcidae</taxon>
        <taxon>Zoarcinae</taxon>
        <taxon>Zoarces</taxon>
    </lineage>
</organism>
<evidence type="ECO:0000259" key="10">
    <source>
        <dbReference type="PROSITE" id="PS50279"/>
    </source>
</evidence>
<evidence type="ECO:0000313" key="12">
    <source>
        <dbReference type="Proteomes" id="UP001488805"/>
    </source>
</evidence>
<comment type="subcellular location">
    <subcellularLocation>
        <location evidence="1">Membrane</location>
    </subcellularLocation>
</comment>